<dbReference type="InterPro" id="IPR007227">
    <property type="entry name" value="Cell_shape_determining_MreD"/>
</dbReference>
<comment type="similarity">
    <text evidence="2">Belongs to the MreD family.</text>
</comment>
<dbReference type="RefSeq" id="WP_096406775.1">
    <property type="nucleotide sequence ID" value="NZ_AP014597.1"/>
</dbReference>
<evidence type="ECO:0000256" key="6">
    <source>
        <dbReference type="ARBA" id="ARBA00022989"/>
    </source>
</evidence>
<keyword evidence="6 8" id="KW-1133">Transmembrane helix</keyword>
<keyword evidence="5" id="KW-0133">Cell shape</keyword>
<organism evidence="9 10">
    <name type="scientific">Prevotella intermedia</name>
    <dbReference type="NCBI Taxonomy" id="28131"/>
    <lineage>
        <taxon>Bacteria</taxon>
        <taxon>Pseudomonadati</taxon>
        <taxon>Bacteroidota</taxon>
        <taxon>Bacteroidia</taxon>
        <taxon>Bacteroidales</taxon>
        <taxon>Prevotellaceae</taxon>
        <taxon>Prevotella</taxon>
    </lineage>
</organism>
<proteinExistence type="inferred from homology"/>
<evidence type="ECO:0000256" key="2">
    <source>
        <dbReference type="ARBA" id="ARBA00007776"/>
    </source>
</evidence>
<feature type="transmembrane region" description="Helical" evidence="8">
    <location>
        <begin position="51"/>
        <end position="68"/>
    </location>
</feature>
<sequence>MGIDFVKTLGWFVVLVLAQVFVLNYIHLFGFATPLPYIYFIFLFRRNYPQWAIILWGFLMGLVIDTFSNTPGVSSASLTLIAAIQPYMLRPFISRDSAEDLKPGITTLGYGQYIWYSIILTLIYCTVFFTLEMFSFFNILVWLQCVGGSALLSLFFVLVIEHVRSRA</sequence>
<feature type="transmembrane region" description="Helical" evidence="8">
    <location>
        <begin position="113"/>
        <end position="131"/>
    </location>
</feature>
<evidence type="ECO:0000256" key="4">
    <source>
        <dbReference type="ARBA" id="ARBA00022692"/>
    </source>
</evidence>
<comment type="subcellular location">
    <subcellularLocation>
        <location evidence="1">Cell membrane</location>
        <topology evidence="1">Multi-pass membrane protein</topology>
    </subcellularLocation>
</comment>
<feature type="transmembrane region" description="Helical" evidence="8">
    <location>
        <begin position="12"/>
        <end position="39"/>
    </location>
</feature>
<evidence type="ECO:0000256" key="7">
    <source>
        <dbReference type="ARBA" id="ARBA00023136"/>
    </source>
</evidence>
<evidence type="ECO:0000256" key="3">
    <source>
        <dbReference type="ARBA" id="ARBA00022475"/>
    </source>
</evidence>
<protein>
    <submittedName>
        <fullName evidence="9">Probable rod shape-determining protein MreD</fullName>
    </submittedName>
</protein>
<evidence type="ECO:0000256" key="5">
    <source>
        <dbReference type="ARBA" id="ARBA00022960"/>
    </source>
</evidence>
<dbReference type="GO" id="GO:0005886">
    <property type="term" value="C:plasma membrane"/>
    <property type="evidence" value="ECO:0007669"/>
    <property type="project" value="UniProtKB-SubCell"/>
</dbReference>
<evidence type="ECO:0000256" key="1">
    <source>
        <dbReference type="ARBA" id="ARBA00004651"/>
    </source>
</evidence>
<feature type="transmembrane region" description="Helical" evidence="8">
    <location>
        <begin position="137"/>
        <end position="160"/>
    </location>
</feature>
<evidence type="ECO:0000313" key="9">
    <source>
        <dbReference type="EMBL" id="BAU18424.1"/>
    </source>
</evidence>
<name>A0A0T7AN65_PREIN</name>
<keyword evidence="4 8" id="KW-0812">Transmembrane</keyword>
<dbReference type="NCBIfam" id="TIGR03426">
    <property type="entry name" value="shape_MreD"/>
    <property type="match status" value="1"/>
</dbReference>
<accession>A0A0T7AN65</accession>
<dbReference type="Proteomes" id="UP000217431">
    <property type="component" value="Chromosome I"/>
</dbReference>
<evidence type="ECO:0000313" key="10">
    <source>
        <dbReference type="Proteomes" id="UP000217431"/>
    </source>
</evidence>
<evidence type="ECO:0000256" key="8">
    <source>
        <dbReference type="SAM" id="Phobius"/>
    </source>
</evidence>
<gene>
    <name evidence="9" type="ORF">PIOMA14_I_1916</name>
</gene>
<dbReference type="STRING" id="28131.BWX40_08290"/>
<keyword evidence="3" id="KW-1003">Cell membrane</keyword>
<dbReference type="AlphaFoldDB" id="A0A0T7AN65"/>
<reference evidence="9 10" key="1">
    <citation type="journal article" date="2016" name="DNA Res.">
        <title>The complete genome sequencing of Prevotella intermedia strain OMA14 and a subsequent fine-scale, intra-species genomic comparison reveal an unusual amplification of conjugative and mobile transposons and identify a novel Prevotella-lineage-specific repeat.</title>
        <authorList>
            <person name="Naito M."/>
            <person name="Ogura Y."/>
            <person name="Itoh T."/>
            <person name="Shoji M."/>
            <person name="Okamoto M."/>
            <person name="Hayashi T."/>
            <person name="Nakayama K."/>
        </authorList>
    </citation>
    <scope>NUCLEOTIDE SEQUENCE [LARGE SCALE GENOMIC DNA]</scope>
    <source>
        <strain evidence="9 10">OMA14</strain>
    </source>
</reference>
<dbReference type="EMBL" id="AP014597">
    <property type="protein sequence ID" value="BAU18424.1"/>
    <property type="molecule type" value="Genomic_DNA"/>
</dbReference>
<keyword evidence="7 8" id="KW-0472">Membrane</keyword>
<dbReference type="GO" id="GO:0008360">
    <property type="term" value="P:regulation of cell shape"/>
    <property type="evidence" value="ECO:0007669"/>
    <property type="project" value="UniProtKB-KW"/>
</dbReference>